<evidence type="ECO:0000313" key="3">
    <source>
        <dbReference type="Proteomes" id="UP001530400"/>
    </source>
</evidence>
<sequence>MFTHGRISHRSCGGPDLNYLYAAERDDVAVPIFRSRKTKTVKRGRKSDSRTLRGTTLYLGGEEASNGKIYCIPGHAERVLCIDTKDDDVYPIGPIFDAGNMVLGGKYKWLRGIVIGNIIYGLPCHADCVLRIDSSTDEVSVIDIPYEKYFDDKGEELEAHQERHRGWKYHGGSISPHDGCIYAIPQSAKCVLRIDPKTETCSFVGPKFEGRCKWYGGVVGKTDGAIYAIPQNAEGVLRIDASGAAVEGKGAPESRVMVTTHGKFPLGQHKWHGAAASHDGTIVSVPANADNVLCIVPAERAAFPIDDATKENMPEPELYILEGESEGDIATGRHRDDGKYKYLGAMAGTDGHVYCFPSGSERVLQVDTGKRIARSVGPNLRDEGMESMHQNKWQNGLTAHQEGCVYAIPLAGETVLRIRTGGPNGAESDDPADDVEVTTWKLPEPSKTLEKWEGGVLAKNGVMYCMPNNHKAVLQIVPACVPSRDNLAKAREELQVKHEKEREARRLKMEEEEKLKQAEKKAKRQLRKNKLQQSPNGNAQKINTKATETTKATRSTNETTEDGVQFKYTTGIATLRSSAHRVKYSLEHRGKSTNSTFLPSDLCKEDIFSYDTKAYNFHDAVVAMLRSCDSDVVGDFRKLHGETQNVSPKLDNFTIPVKSLTRKCQNGRLELAQKYLSDVVGSNSSFLSLFDSFLEEVVLPHLKKRLIDAAVASSDKPVTFYYQRPPTLRIQPGPARAIVKAHDDAEYGHQHGELNFWLPLTCRRKTGVDLWCESSSRVGDYHRVMAEFGEVASFHDYLIHQHSYISLVLIAISRFVMQTLRKCKPFASDEVRLIQGACGSPIILSSMLIRNLHDRVSLDFRVGVEGFFDHQWQMIGTTDDHTRKKVSL</sequence>
<evidence type="ECO:0000313" key="2">
    <source>
        <dbReference type="EMBL" id="KAL3772642.1"/>
    </source>
</evidence>
<keyword evidence="3" id="KW-1185">Reference proteome</keyword>
<comment type="caution">
    <text evidence="2">The sequence shown here is derived from an EMBL/GenBank/DDBJ whole genome shotgun (WGS) entry which is preliminary data.</text>
</comment>
<name>A0ABD3ND84_9STRA</name>
<dbReference type="CDD" id="cd22249">
    <property type="entry name" value="UDM1_RNF168_RNF169-like"/>
    <property type="match status" value="1"/>
</dbReference>
<feature type="region of interest" description="Disordered" evidence="1">
    <location>
        <begin position="492"/>
        <end position="559"/>
    </location>
</feature>
<feature type="compositionally biased region" description="Polar residues" evidence="1">
    <location>
        <begin position="531"/>
        <end position="558"/>
    </location>
</feature>
<protein>
    <submittedName>
        <fullName evidence="2">Uncharacterized protein</fullName>
    </submittedName>
</protein>
<organism evidence="2 3">
    <name type="scientific">Cyclotella atomus</name>
    <dbReference type="NCBI Taxonomy" id="382360"/>
    <lineage>
        <taxon>Eukaryota</taxon>
        <taxon>Sar</taxon>
        <taxon>Stramenopiles</taxon>
        <taxon>Ochrophyta</taxon>
        <taxon>Bacillariophyta</taxon>
        <taxon>Coscinodiscophyceae</taxon>
        <taxon>Thalassiosirophycidae</taxon>
        <taxon>Stephanodiscales</taxon>
        <taxon>Stephanodiscaceae</taxon>
        <taxon>Cyclotella</taxon>
    </lineage>
</organism>
<dbReference type="AlphaFoldDB" id="A0ABD3ND84"/>
<feature type="compositionally biased region" description="Basic and acidic residues" evidence="1">
    <location>
        <begin position="492"/>
        <end position="520"/>
    </location>
</feature>
<dbReference type="EMBL" id="JALLPJ020001263">
    <property type="protein sequence ID" value="KAL3772642.1"/>
    <property type="molecule type" value="Genomic_DNA"/>
</dbReference>
<reference evidence="2 3" key="1">
    <citation type="submission" date="2024-10" db="EMBL/GenBank/DDBJ databases">
        <title>Updated reference genomes for cyclostephanoid diatoms.</title>
        <authorList>
            <person name="Roberts W.R."/>
            <person name="Alverson A.J."/>
        </authorList>
    </citation>
    <scope>NUCLEOTIDE SEQUENCE [LARGE SCALE GENOMIC DNA]</scope>
    <source>
        <strain evidence="2 3">AJA010-31</strain>
    </source>
</reference>
<dbReference type="Proteomes" id="UP001530400">
    <property type="component" value="Unassembled WGS sequence"/>
</dbReference>
<accession>A0ABD3ND84</accession>
<evidence type="ECO:0000256" key="1">
    <source>
        <dbReference type="SAM" id="MobiDB-lite"/>
    </source>
</evidence>
<dbReference type="SUPFAM" id="SSF63829">
    <property type="entry name" value="Calcium-dependent phosphotriesterase"/>
    <property type="match status" value="1"/>
</dbReference>
<gene>
    <name evidence="2" type="ORF">ACHAWO_013187</name>
</gene>
<proteinExistence type="predicted"/>
<feature type="compositionally biased region" description="Basic residues" evidence="1">
    <location>
        <begin position="521"/>
        <end position="530"/>
    </location>
</feature>